<sequence>MGVSAKAFQNWRTRVAPNESTADLCRRTGIKRSTLAQQLVRGNVAVATVVRVARAYGQDPVAVLSEFDGFHGLAEGRRAPTPAELISQVPYQCILEYLLARAGADQEHPAVPRVAGYAESIAVRPWFDAVDPGDLRLALSAATGIAPQNISAQLTAGRLATKLAVEAARQAGVSLTSGLVVTGVLEPDEGGWPPTGREEALAALTDAELVSLARDRLDALAKVLRKREQDEKYDHALLENLG</sequence>
<comment type="caution">
    <text evidence="1">The sequence shown here is derived from an EMBL/GenBank/DDBJ whole genome shotgun (WGS) entry which is preliminary data.</text>
</comment>
<name>A0ABN2NZ42_9MICC</name>
<evidence type="ECO:0008006" key="3">
    <source>
        <dbReference type="Google" id="ProtNLM"/>
    </source>
</evidence>
<reference evidence="1 2" key="1">
    <citation type="journal article" date="2019" name="Int. J. Syst. Evol. Microbiol.">
        <title>The Global Catalogue of Microorganisms (GCM) 10K type strain sequencing project: providing services to taxonomists for standard genome sequencing and annotation.</title>
        <authorList>
            <consortium name="The Broad Institute Genomics Platform"/>
            <consortium name="The Broad Institute Genome Sequencing Center for Infectious Disease"/>
            <person name="Wu L."/>
            <person name="Ma J."/>
        </authorList>
    </citation>
    <scope>NUCLEOTIDE SEQUENCE [LARGE SCALE GENOMIC DNA]</scope>
    <source>
        <strain evidence="1 2">JCM 13316</strain>
    </source>
</reference>
<evidence type="ECO:0000313" key="2">
    <source>
        <dbReference type="Proteomes" id="UP001500784"/>
    </source>
</evidence>
<accession>A0ABN2NZ42</accession>
<dbReference type="EMBL" id="BAAALV010000002">
    <property type="protein sequence ID" value="GAA1905665.1"/>
    <property type="molecule type" value="Genomic_DNA"/>
</dbReference>
<gene>
    <name evidence="1" type="ORF">GCM10009688_07090</name>
</gene>
<dbReference type="Proteomes" id="UP001500784">
    <property type="component" value="Unassembled WGS sequence"/>
</dbReference>
<organism evidence="1 2">
    <name type="scientific">Arthrobacter gandavensis</name>
    <dbReference type="NCBI Taxonomy" id="169960"/>
    <lineage>
        <taxon>Bacteria</taxon>
        <taxon>Bacillati</taxon>
        <taxon>Actinomycetota</taxon>
        <taxon>Actinomycetes</taxon>
        <taxon>Micrococcales</taxon>
        <taxon>Micrococcaceae</taxon>
        <taxon>Arthrobacter</taxon>
    </lineage>
</organism>
<dbReference type="RefSeq" id="WP_152224938.1">
    <property type="nucleotide sequence ID" value="NZ_BAAALV010000002.1"/>
</dbReference>
<proteinExistence type="predicted"/>
<keyword evidence="2" id="KW-1185">Reference proteome</keyword>
<evidence type="ECO:0000313" key="1">
    <source>
        <dbReference type="EMBL" id="GAA1905665.1"/>
    </source>
</evidence>
<protein>
    <recommendedName>
        <fullName evidence="3">HTH cro/C1-type domain-containing protein</fullName>
    </recommendedName>
</protein>